<dbReference type="InterPro" id="IPR035906">
    <property type="entry name" value="MetI-like_sf"/>
</dbReference>
<comment type="subcellular location">
    <subcellularLocation>
        <location evidence="1 7">Cell membrane</location>
        <topology evidence="1 7">Multi-pass membrane protein</topology>
    </subcellularLocation>
</comment>
<keyword evidence="6 7" id="KW-0472">Membrane</keyword>
<evidence type="ECO:0000256" key="5">
    <source>
        <dbReference type="ARBA" id="ARBA00022989"/>
    </source>
</evidence>
<evidence type="ECO:0000256" key="4">
    <source>
        <dbReference type="ARBA" id="ARBA00022692"/>
    </source>
</evidence>
<evidence type="ECO:0000313" key="9">
    <source>
        <dbReference type="EMBL" id="GGJ16515.1"/>
    </source>
</evidence>
<dbReference type="Pfam" id="PF00528">
    <property type="entry name" value="BPD_transp_1"/>
    <property type="match status" value="1"/>
</dbReference>
<comment type="caution">
    <text evidence="9">The sequence shown here is derived from an EMBL/GenBank/DDBJ whole genome shotgun (WGS) entry which is preliminary data.</text>
</comment>
<dbReference type="InterPro" id="IPR005769">
    <property type="entry name" value="PhnE/PtxC"/>
</dbReference>
<accession>A0A830EJK3</accession>
<feature type="domain" description="ABC transmembrane type-1" evidence="8">
    <location>
        <begin position="80"/>
        <end position="262"/>
    </location>
</feature>
<dbReference type="CDD" id="cd06261">
    <property type="entry name" value="TM_PBP2"/>
    <property type="match status" value="1"/>
</dbReference>
<dbReference type="PROSITE" id="PS50928">
    <property type="entry name" value="ABC_TM1"/>
    <property type="match status" value="1"/>
</dbReference>
<keyword evidence="5 7" id="KW-1133">Transmembrane helix</keyword>
<feature type="transmembrane region" description="Helical" evidence="7">
    <location>
        <begin position="84"/>
        <end position="106"/>
    </location>
</feature>
<evidence type="ECO:0000256" key="3">
    <source>
        <dbReference type="ARBA" id="ARBA00022475"/>
    </source>
</evidence>
<dbReference type="InterPro" id="IPR000515">
    <property type="entry name" value="MetI-like"/>
</dbReference>
<evidence type="ECO:0000256" key="2">
    <source>
        <dbReference type="ARBA" id="ARBA00022448"/>
    </source>
</evidence>
<keyword evidence="2 7" id="KW-0813">Transport</keyword>
<protein>
    <submittedName>
        <fullName evidence="9">Phosphonate ABC transporter, permease protein PhnE</fullName>
    </submittedName>
</protein>
<dbReference type="EMBL" id="BMOC01000027">
    <property type="protein sequence ID" value="GGJ16515.1"/>
    <property type="molecule type" value="Genomic_DNA"/>
</dbReference>
<proteinExistence type="inferred from homology"/>
<evidence type="ECO:0000256" key="1">
    <source>
        <dbReference type="ARBA" id="ARBA00004651"/>
    </source>
</evidence>
<evidence type="ECO:0000256" key="6">
    <source>
        <dbReference type="ARBA" id="ARBA00023136"/>
    </source>
</evidence>
<keyword evidence="3" id="KW-1003">Cell membrane</keyword>
<reference evidence="9" key="2">
    <citation type="submission" date="2020-09" db="EMBL/GenBank/DDBJ databases">
        <authorList>
            <person name="Sun Q."/>
            <person name="Ohkuma M."/>
        </authorList>
    </citation>
    <scope>NUCLEOTIDE SEQUENCE</scope>
    <source>
        <strain evidence="9">JCM 14359</strain>
    </source>
</reference>
<dbReference type="GO" id="GO:0015416">
    <property type="term" value="F:ABC-type phosphonate transporter activity"/>
    <property type="evidence" value="ECO:0007669"/>
    <property type="project" value="InterPro"/>
</dbReference>
<dbReference type="RefSeq" id="WP_188788502.1">
    <property type="nucleotide sequence ID" value="NZ_BMOC01000027.1"/>
</dbReference>
<dbReference type="Proteomes" id="UP000653099">
    <property type="component" value="Unassembled WGS sequence"/>
</dbReference>
<keyword evidence="10" id="KW-1185">Reference proteome</keyword>
<dbReference type="GO" id="GO:0005886">
    <property type="term" value="C:plasma membrane"/>
    <property type="evidence" value="ECO:0007669"/>
    <property type="project" value="UniProtKB-SubCell"/>
</dbReference>
<dbReference type="SUPFAM" id="SSF161098">
    <property type="entry name" value="MetI-like"/>
    <property type="match status" value="1"/>
</dbReference>
<evidence type="ECO:0000259" key="8">
    <source>
        <dbReference type="PROSITE" id="PS50928"/>
    </source>
</evidence>
<feature type="transmembrane region" description="Helical" evidence="7">
    <location>
        <begin position="243"/>
        <end position="265"/>
    </location>
</feature>
<dbReference type="OrthoDB" id="252910at2157"/>
<dbReference type="Gene3D" id="1.10.3720.10">
    <property type="entry name" value="MetI-like"/>
    <property type="match status" value="1"/>
</dbReference>
<dbReference type="PANTHER" id="PTHR30043:SF1">
    <property type="entry name" value="ABC TRANSPORT SYSTEM PERMEASE PROTEIN P69"/>
    <property type="match status" value="1"/>
</dbReference>
<sequence length="270" mass="29414">MATEQQPRREWSRPTAFYNHYVKWAVYAAIAVFLVWSAWNMRISLDRIVTGWGAAVGLIQGMVPPEVTTQFKNDLLIEGLVESVAMSVIATIVGVLLSIPVAFMAAENIAPKPVYWTGRGIITGSRALHELIIAIIAVKAVGIGALAGVIALSYKTIGFFAKLLAEEIEDIDTGQMEAVEATGASRIQTMLFGVIPQVMPRIVGLSIYRWDINIRHSTIVGIVGAGGIGGTLLNSFDQYDYDFFLTIILAIIAIVMIGELISTYVRGRIQ</sequence>
<evidence type="ECO:0000256" key="7">
    <source>
        <dbReference type="RuleBase" id="RU363032"/>
    </source>
</evidence>
<dbReference type="AlphaFoldDB" id="A0A830EJK3"/>
<reference evidence="9" key="1">
    <citation type="journal article" date="2014" name="Int. J. Syst. Evol. Microbiol.">
        <title>Complete genome sequence of Corynebacterium casei LMG S-19264T (=DSM 44701T), isolated from a smear-ripened cheese.</title>
        <authorList>
            <consortium name="US DOE Joint Genome Institute (JGI-PGF)"/>
            <person name="Walter F."/>
            <person name="Albersmeier A."/>
            <person name="Kalinowski J."/>
            <person name="Ruckert C."/>
        </authorList>
    </citation>
    <scope>NUCLEOTIDE SEQUENCE</scope>
    <source>
        <strain evidence="9">JCM 14359</strain>
    </source>
</reference>
<gene>
    <name evidence="9" type="ORF">GCM10008995_27990</name>
</gene>
<keyword evidence="4 7" id="KW-0812">Transmembrane</keyword>
<organism evidence="9 10">
    <name type="scientific">Halobellus salinus</name>
    <dbReference type="NCBI Taxonomy" id="931585"/>
    <lineage>
        <taxon>Archaea</taxon>
        <taxon>Methanobacteriati</taxon>
        <taxon>Methanobacteriota</taxon>
        <taxon>Stenosarchaea group</taxon>
        <taxon>Halobacteria</taxon>
        <taxon>Halobacteriales</taxon>
        <taxon>Haloferacaceae</taxon>
        <taxon>Halobellus</taxon>
    </lineage>
</organism>
<feature type="transmembrane region" description="Helical" evidence="7">
    <location>
        <begin position="127"/>
        <end position="154"/>
    </location>
</feature>
<name>A0A830EJK3_9EURY</name>
<feature type="transmembrane region" description="Helical" evidence="7">
    <location>
        <begin position="21"/>
        <end position="39"/>
    </location>
</feature>
<dbReference type="PANTHER" id="PTHR30043">
    <property type="entry name" value="PHOSPHONATES TRANSPORT SYSTEM PERMEASE PROTEIN"/>
    <property type="match status" value="1"/>
</dbReference>
<evidence type="ECO:0000313" key="10">
    <source>
        <dbReference type="Proteomes" id="UP000653099"/>
    </source>
</evidence>
<dbReference type="NCBIfam" id="TIGR01097">
    <property type="entry name" value="PhnE"/>
    <property type="match status" value="1"/>
</dbReference>
<comment type="similarity">
    <text evidence="7">Belongs to the binding-protein-dependent transport system permease family.</text>
</comment>